<dbReference type="AlphaFoldDB" id="A0A0A9X3Y4"/>
<reference evidence="2" key="1">
    <citation type="journal article" date="2014" name="PLoS ONE">
        <title>Transcriptome-Based Identification of ABC Transporters in the Western Tarnished Plant Bug Lygus hesperus.</title>
        <authorList>
            <person name="Hull J.J."/>
            <person name="Chaney K."/>
            <person name="Geib S.M."/>
            <person name="Fabrick J.A."/>
            <person name="Brent C.S."/>
            <person name="Walsh D."/>
            <person name="Lavine L.C."/>
        </authorList>
    </citation>
    <scope>NUCLEOTIDE SEQUENCE</scope>
</reference>
<reference evidence="2" key="2">
    <citation type="submission" date="2014-07" db="EMBL/GenBank/DDBJ databases">
        <authorList>
            <person name="Hull J."/>
        </authorList>
    </citation>
    <scope>NUCLEOTIDE SEQUENCE</scope>
</reference>
<dbReference type="EMBL" id="GBHO01031789">
    <property type="protein sequence ID" value="JAG11815.1"/>
    <property type="molecule type" value="Transcribed_RNA"/>
</dbReference>
<sequence length="123" mass="12898">MSTIDWEADISTQLRDGRGTVVEDAAATLPPTTAYDGVKMDTAVGTVDLAAHGAGNTVDGGGAGGLLNPEAGIDLYRPSGGDDYSANTNRDEGATTTTDGNSRKRKRRKRKRDTIISMGEQLL</sequence>
<evidence type="ECO:0000313" key="2">
    <source>
        <dbReference type="EMBL" id="JAG11815.1"/>
    </source>
</evidence>
<dbReference type="GO" id="GO:0016740">
    <property type="term" value="F:transferase activity"/>
    <property type="evidence" value="ECO:0007669"/>
    <property type="project" value="UniProtKB-KW"/>
</dbReference>
<protein>
    <submittedName>
        <fullName evidence="2">3-phosphoshikimate 1-carboxyvinyltransferase</fullName>
    </submittedName>
</protein>
<organism evidence="2">
    <name type="scientific">Lygus hesperus</name>
    <name type="common">Western plant bug</name>
    <dbReference type="NCBI Taxonomy" id="30085"/>
    <lineage>
        <taxon>Eukaryota</taxon>
        <taxon>Metazoa</taxon>
        <taxon>Ecdysozoa</taxon>
        <taxon>Arthropoda</taxon>
        <taxon>Hexapoda</taxon>
        <taxon>Insecta</taxon>
        <taxon>Pterygota</taxon>
        <taxon>Neoptera</taxon>
        <taxon>Paraneoptera</taxon>
        <taxon>Hemiptera</taxon>
        <taxon>Heteroptera</taxon>
        <taxon>Panheteroptera</taxon>
        <taxon>Cimicomorpha</taxon>
        <taxon>Miridae</taxon>
        <taxon>Mirini</taxon>
        <taxon>Lygus</taxon>
    </lineage>
</organism>
<gene>
    <name evidence="2" type="primary">aroA_2</name>
    <name evidence="2" type="ORF">CM83_101705</name>
</gene>
<accession>A0A0A9X3Y4</accession>
<proteinExistence type="predicted"/>
<feature type="compositionally biased region" description="Basic residues" evidence="1">
    <location>
        <begin position="103"/>
        <end position="112"/>
    </location>
</feature>
<keyword evidence="2" id="KW-0808">Transferase</keyword>
<evidence type="ECO:0000256" key="1">
    <source>
        <dbReference type="SAM" id="MobiDB-lite"/>
    </source>
</evidence>
<name>A0A0A9X3Y4_LYGHE</name>
<feature type="region of interest" description="Disordered" evidence="1">
    <location>
        <begin position="55"/>
        <end position="123"/>
    </location>
</feature>